<dbReference type="AlphaFoldDB" id="A0AAN1XBS6"/>
<dbReference type="KEGG" id="seme:MIZ01_2319"/>
<dbReference type="PRINTS" id="PR00040">
    <property type="entry name" value="HTHMERR"/>
</dbReference>
<sequence length="177" mass="19896">MSPLKIRELARRAGLSRAALLHYESLGLLTPARRDANGYRLYGPEQIERLRTIRAYREAGLSIPAIQSLLANKPEASMQLLEDRLLDLDREISVLREQQITLARLLAQATLELPGKVKDKDAWVALMRSAGFSEEDMKRWHAVFEAQAPEAHRKFLESLGLGAVEVKAIRGWARGEG</sequence>
<reference evidence="3 4" key="1">
    <citation type="journal article" date="2022" name="Int. J. Syst. Evol. Microbiol.">
        <title>&lt;i&gt;Sideroxyarcus emersonii&lt;/i&gt; gen. nov. sp. nov., a neutrophilic, microaerobic iron- and thiosulfate-oxidizing bacterium isolated from iron-rich wetland sediment.</title>
        <authorList>
            <person name="Kato S."/>
            <person name="Itoh T."/>
            <person name="Iino T."/>
            <person name="Ohkuma M."/>
        </authorList>
    </citation>
    <scope>NUCLEOTIDE SEQUENCE [LARGE SCALE GENOMIC DNA]</scope>
    <source>
        <strain evidence="3 4">MIZ01</strain>
    </source>
</reference>
<dbReference type="Gene3D" id="1.10.1660.10">
    <property type="match status" value="1"/>
</dbReference>
<dbReference type="PROSITE" id="PS50937">
    <property type="entry name" value="HTH_MERR_2"/>
    <property type="match status" value="1"/>
</dbReference>
<evidence type="ECO:0000259" key="2">
    <source>
        <dbReference type="PROSITE" id="PS50937"/>
    </source>
</evidence>
<dbReference type="SMART" id="SM00422">
    <property type="entry name" value="HTH_MERR"/>
    <property type="match status" value="1"/>
</dbReference>
<gene>
    <name evidence="3" type="ORF">MIZ01_2319</name>
</gene>
<evidence type="ECO:0000313" key="3">
    <source>
        <dbReference type="EMBL" id="BCK88515.1"/>
    </source>
</evidence>
<dbReference type="Proteomes" id="UP001320326">
    <property type="component" value="Chromosome"/>
</dbReference>
<keyword evidence="4" id="KW-1185">Reference proteome</keyword>
<name>A0AAN1XBS6_9PROT</name>
<dbReference type="PANTHER" id="PTHR30204:SF97">
    <property type="entry name" value="MERR FAMILY REGULATORY PROTEIN"/>
    <property type="match status" value="1"/>
</dbReference>
<evidence type="ECO:0000313" key="4">
    <source>
        <dbReference type="Proteomes" id="UP001320326"/>
    </source>
</evidence>
<dbReference type="EMBL" id="AP023423">
    <property type="protein sequence ID" value="BCK88515.1"/>
    <property type="molecule type" value="Genomic_DNA"/>
</dbReference>
<dbReference type="InterPro" id="IPR047057">
    <property type="entry name" value="MerR_fam"/>
</dbReference>
<dbReference type="PANTHER" id="PTHR30204">
    <property type="entry name" value="REDOX-CYCLING DRUG-SENSING TRANSCRIPTIONAL ACTIVATOR SOXR"/>
    <property type="match status" value="1"/>
</dbReference>
<dbReference type="InterPro" id="IPR000551">
    <property type="entry name" value="MerR-type_HTH_dom"/>
</dbReference>
<proteinExistence type="predicted"/>
<dbReference type="RefSeq" id="WP_237247033.1">
    <property type="nucleotide sequence ID" value="NZ_AP023423.1"/>
</dbReference>
<dbReference type="GO" id="GO:0003677">
    <property type="term" value="F:DNA binding"/>
    <property type="evidence" value="ECO:0007669"/>
    <property type="project" value="UniProtKB-KW"/>
</dbReference>
<evidence type="ECO:0000256" key="1">
    <source>
        <dbReference type="ARBA" id="ARBA00023125"/>
    </source>
</evidence>
<accession>A0AAN1XBS6</accession>
<feature type="domain" description="HTH merR-type" evidence="2">
    <location>
        <begin position="1"/>
        <end position="72"/>
    </location>
</feature>
<protein>
    <recommendedName>
        <fullName evidence="2">HTH merR-type domain-containing protein</fullName>
    </recommendedName>
</protein>
<dbReference type="GO" id="GO:0003700">
    <property type="term" value="F:DNA-binding transcription factor activity"/>
    <property type="evidence" value="ECO:0007669"/>
    <property type="project" value="InterPro"/>
</dbReference>
<dbReference type="Pfam" id="PF13411">
    <property type="entry name" value="MerR_1"/>
    <property type="match status" value="1"/>
</dbReference>
<keyword evidence="1" id="KW-0238">DNA-binding</keyword>
<dbReference type="InterPro" id="IPR009061">
    <property type="entry name" value="DNA-bd_dom_put_sf"/>
</dbReference>
<organism evidence="3 4">
    <name type="scientific">Sideroxyarcus emersonii</name>
    <dbReference type="NCBI Taxonomy" id="2764705"/>
    <lineage>
        <taxon>Bacteria</taxon>
        <taxon>Pseudomonadati</taxon>
        <taxon>Pseudomonadota</taxon>
        <taxon>Betaproteobacteria</taxon>
        <taxon>Nitrosomonadales</taxon>
        <taxon>Gallionellaceae</taxon>
        <taxon>Sideroxyarcus</taxon>
    </lineage>
</organism>
<dbReference type="SUPFAM" id="SSF46955">
    <property type="entry name" value="Putative DNA-binding domain"/>
    <property type="match status" value="1"/>
</dbReference>